<dbReference type="Proteomes" id="UP000295391">
    <property type="component" value="Unassembled WGS sequence"/>
</dbReference>
<dbReference type="OrthoDB" id="673341at2"/>
<dbReference type="RefSeq" id="WP_133573362.1">
    <property type="nucleotide sequence ID" value="NZ_SNYR01000003.1"/>
</dbReference>
<keyword evidence="3" id="KW-1185">Reference proteome</keyword>
<comment type="caution">
    <text evidence="2">The sequence shown here is derived from an EMBL/GenBank/DDBJ whole genome shotgun (WGS) entry which is preliminary data.</text>
</comment>
<feature type="transmembrane region" description="Helical" evidence="1">
    <location>
        <begin position="7"/>
        <end position="27"/>
    </location>
</feature>
<organism evidence="2 3">
    <name type="scientific">Maritalea mobilis</name>
    <dbReference type="NCBI Taxonomy" id="483324"/>
    <lineage>
        <taxon>Bacteria</taxon>
        <taxon>Pseudomonadati</taxon>
        <taxon>Pseudomonadota</taxon>
        <taxon>Alphaproteobacteria</taxon>
        <taxon>Hyphomicrobiales</taxon>
        <taxon>Devosiaceae</taxon>
        <taxon>Maritalea</taxon>
    </lineage>
</organism>
<keyword evidence="1" id="KW-0472">Membrane</keyword>
<sequence length="136" mass="14903">MFSFSKDAIYFGIGVMVAFLVALHLIFPQYPLQVAAGALMVIGLVYPVLLLSHRHDAQQQRDEFLAALVTYGLAVAGLLIWPWAVPIGLGAHAVWDFIKHNTGRGAKVVSWYPPMCIVVDLLAAAYVIILLVTGWI</sequence>
<proteinExistence type="predicted"/>
<gene>
    <name evidence="2" type="ORF">ATL17_2755</name>
</gene>
<accession>A0A4R6VJ88</accession>
<reference evidence="2 3" key="1">
    <citation type="submission" date="2019-03" db="EMBL/GenBank/DDBJ databases">
        <title>Genomic Encyclopedia of Type Strains, Phase III (KMG-III): the genomes of soil and plant-associated and newly described type strains.</title>
        <authorList>
            <person name="Whitman W."/>
        </authorList>
    </citation>
    <scope>NUCLEOTIDE SEQUENCE [LARGE SCALE GENOMIC DNA]</scope>
    <source>
        <strain evidence="2 3">CGMCC 1.7002</strain>
    </source>
</reference>
<evidence type="ECO:0000313" key="2">
    <source>
        <dbReference type="EMBL" id="TDQ61656.1"/>
    </source>
</evidence>
<dbReference type="AlphaFoldDB" id="A0A4R6VJ88"/>
<protein>
    <submittedName>
        <fullName evidence="2">Uncharacterized protein</fullName>
    </submittedName>
</protein>
<evidence type="ECO:0000313" key="3">
    <source>
        <dbReference type="Proteomes" id="UP000295391"/>
    </source>
</evidence>
<feature type="transmembrane region" description="Helical" evidence="1">
    <location>
        <begin position="64"/>
        <end position="84"/>
    </location>
</feature>
<feature type="transmembrane region" description="Helical" evidence="1">
    <location>
        <begin position="111"/>
        <end position="132"/>
    </location>
</feature>
<feature type="transmembrane region" description="Helical" evidence="1">
    <location>
        <begin position="33"/>
        <end position="52"/>
    </location>
</feature>
<name>A0A4R6VJ88_9HYPH</name>
<keyword evidence="1" id="KW-0812">Transmembrane</keyword>
<evidence type="ECO:0000256" key="1">
    <source>
        <dbReference type="SAM" id="Phobius"/>
    </source>
</evidence>
<dbReference type="EMBL" id="SNYR01000003">
    <property type="protein sequence ID" value="TDQ61656.1"/>
    <property type="molecule type" value="Genomic_DNA"/>
</dbReference>
<keyword evidence="1" id="KW-1133">Transmembrane helix</keyword>